<evidence type="ECO:0000313" key="9">
    <source>
        <dbReference type="EMBL" id="WZO33982.1"/>
    </source>
</evidence>
<dbReference type="Gene3D" id="3.40.50.2300">
    <property type="match status" value="1"/>
</dbReference>
<dbReference type="SUPFAM" id="SSF55781">
    <property type="entry name" value="GAF domain-like"/>
    <property type="match status" value="1"/>
</dbReference>
<gene>
    <name evidence="9" type="ORF">MRBLWS13_001622</name>
</gene>
<dbReference type="SUPFAM" id="SSF46894">
    <property type="entry name" value="C-terminal effector domain of the bipartite response regulators"/>
    <property type="match status" value="1"/>
</dbReference>
<feature type="domain" description="HTH luxR-type" evidence="7">
    <location>
        <begin position="543"/>
        <end position="608"/>
    </location>
</feature>
<dbReference type="InterPro" id="IPR011006">
    <property type="entry name" value="CheY-like_superfamily"/>
</dbReference>
<evidence type="ECO:0000259" key="8">
    <source>
        <dbReference type="PROSITE" id="PS50110"/>
    </source>
</evidence>
<dbReference type="GO" id="GO:0016301">
    <property type="term" value="F:kinase activity"/>
    <property type="evidence" value="ECO:0007669"/>
    <property type="project" value="UniProtKB-KW"/>
</dbReference>
<dbReference type="InterPro" id="IPR029016">
    <property type="entry name" value="GAF-like_dom_sf"/>
</dbReference>
<dbReference type="CDD" id="cd06170">
    <property type="entry name" value="LuxR_C_like"/>
    <property type="match status" value="1"/>
</dbReference>
<dbReference type="Pfam" id="PF02518">
    <property type="entry name" value="HATPase_c"/>
    <property type="match status" value="1"/>
</dbReference>
<dbReference type="Gene3D" id="3.30.450.40">
    <property type="match status" value="1"/>
</dbReference>
<dbReference type="InterPro" id="IPR036890">
    <property type="entry name" value="HATPase_C_sf"/>
</dbReference>
<dbReference type="SMART" id="SM00448">
    <property type="entry name" value="REC"/>
    <property type="match status" value="1"/>
</dbReference>
<dbReference type="PANTHER" id="PTHR24421">
    <property type="entry name" value="NITRATE/NITRITE SENSOR PROTEIN NARX-RELATED"/>
    <property type="match status" value="1"/>
</dbReference>
<dbReference type="InterPro" id="IPR003018">
    <property type="entry name" value="GAF"/>
</dbReference>
<dbReference type="EMBL" id="CP151632">
    <property type="protein sequence ID" value="WZO33982.1"/>
    <property type="molecule type" value="Genomic_DNA"/>
</dbReference>
<dbReference type="InterPro" id="IPR003594">
    <property type="entry name" value="HATPase_dom"/>
</dbReference>
<dbReference type="Pfam" id="PF13185">
    <property type="entry name" value="GAF_2"/>
    <property type="match status" value="1"/>
</dbReference>
<dbReference type="PROSITE" id="PS50110">
    <property type="entry name" value="RESPONSE_REGULATORY"/>
    <property type="match status" value="1"/>
</dbReference>
<dbReference type="SUPFAM" id="SSF52172">
    <property type="entry name" value="CheY-like"/>
    <property type="match status" value="1"/>
</dbReference>
<dbReference type="GO" id="GO:0006355">
    <property type="term" value="P:regulation of DNA-templated transcription"/>
    <property type="evidence" value="ECO:0007669"/>
    <property type="project" value="InterPro"/>
</dbReference>
<dbReference type="SUPFAM" id="SSF55874">
    <property type="entry name" value="ATPase domain of HSP90 chaperone/DNA topoisomerase II/histidine kinase"/>
    <property type="match status" value="1"/>
</dbReference>
<dbReference type="CDD" id="cd16917">
    <property type="entry name" value="HATPase_UhpB-NarQ-NarX-like"/>
    <property type="match status" value="1"/>
</dbReference>
<dbReference type="InterPro" id="IPR050482">
    <property type="entry name" value="Sensor_HK_TwoCompSys"/>
</dbReference>
<feature type="modified residue" description="4-aspartylphosphate" evidence="6">
    <location>
        <position position="459"/>
    </location>
</feature>
<proteinExistence type="predicted"/>
<evidence type="ECO:0000256" key="3">
    <source>
        <dbReference type="ARBA" id="ARBA00022777"/>
    </source>
</evidence>
<dbReference type="AlphaFoldDB" id="A0AAU6SAX8"/>
<name>A0AAU6SAX8_9MICO</name>
<evidence type="ECO:0000256" key="6">
    <source>
        <dbReference type="PROSITE-ProRule" id="PRU00169"/>
    </source>
</evidence>
<feature type="domain" description="Response regulatory" evidence="8">
    <location>
        <begin position="407"/>
        <end position="524"/>
    </location>
</feature>
<dbReference type="PRINTS" id="PR00038">
    <property type="entry name" value="HTHLUXR"/>
</dbReference>
<evidence type="ECO:0000256" key="1">
    <source>
        <dbReference type="ARBA" id="ARBA00022553"/>
    </source>
</evidence>
<dbReference type="PANTHER" id="PTHR24421:SF62">
    <property type="entry name" value="SENSORY TRANSDUCTION HISTIDINE KINASE"/>
    <property type="match status" value="1"/>
</dbReference>
<dbReference type="Pfam" id="PF00196">
    <property type="entry name" value="GerE"/>
    <property type="match status" value="1"/>
</dbReference>
<dbReference type="Pfam" id="PF00072">
    <property type="entry name" value="Response_reg"/>
    <property type="match status" value="1"/>
</dbReference>
<dbReference type="GO" id="GO:0000160">
    <property type="term" value="P:phosphorelay signal transduction system"/>
    <property type="evidence" value="ECO:0007669"/>
    <property type="project" value="UniProtKB-KW"/>
</dbReference>
<dbReference type="Gene3D" id="3.30.565.10">
    <property type="entry name" value="Histidine kinase-like ATPase, C-terminal domain"/>
    <property type="match status" value="1"/>
</dbReference>
<dbReference type="InterPro" id="IPR016032">
    <property type="entry name" value="Sig_transdc_resp-reg_C-effctor"/>
</dbReference>
<keyword evidence="3" id="KW-0418">Kinase</keyword>
<reference evidence="9" key="1">
    <citation type="submission" date="2024-04" db="EMBL/GenBank/DDBJ databases">
        <authorList>
            <person name="Roder T."/>
            <person name="Oberhansli S."/>
            <person name="Kreuzer M."/>
        </authorList>
    </citation>
    <scope>NUCLEOTIDE SEQUENCE</scope>
    <source>
        <strain evidence="9">LWS13-1.2</strain>
    </source>
</reference>
<dbReference type="InterPro" id="IPR000792">
    <property type="entry name" value="Tscrpt_reg_LuxR_C"/>
</dbReference>
<sequence length="608" mass="65289">MTAKLEYADLSTAELARLREEFSTLATLANDLAGQFAIQPLLDRILRHALELLNCESGSICTVDEEAHVYRKEVDLGVGCQSGQTFPLTEGVTGEIVRKNDAVVFDNYSDVPGGHIPERERAFVHGVIGVPIRWNGAIIGSCIAFSKDDRRRFTASDVAILELFATHAAIAIANARLHSLATARASDAAILAERERLIRDVSDTLGRGLTDVLRYLDAVERAQDSGQRTAGILRARTAARAVLSDARRTVLDTGGGRFDGNSLVEAIRLELEWAASSVSIETKFSVLGEQQALDAEISRQVFRVTQEALTNVVTHAHAHNVRVGLIFSDERVSILVEDDGRGFDLQTGRGHPSPPLLNGNGIHGLVARVRRLGGDLQLESTPGWGTRLRAELPLLPAGPTGTRARWRVLIVHDQPVVRAGLVRMLSLTDPDIQVVAEIESSDDVVEACEMLQPHVVLADIDSPTLEGSRLSAYLHRAAPSVAVLLLIGSVGDEAVRNAARNGAFGFVSRDIDATGLTRAVVGAAGGGQSGLLITTQMLDRAGVIAGPDHLTTRERQVRELVEQGLPDKQIAARLGISVKTAEKHVGAVLRKTGSANRTSLAANSPSRR</sequence>
<dbReference type="InterPro" id="IPR001789">
    <property type="entry name" value="Sig_transdc_resp-reg_receiver"/>
</dbReference>
<dbReference type="SMART" id="SM00421">
    <property type="entry name" value="HTH_LUXR"/>
    <property type="match status" value="1"/>
</dbReference>
<dbReference type="InterPro" id="IPR058245">
    <property type="entry name" value="NreC/VraR/RcsB-like_REC"/>
</dbReference>
<dbReference type="GO" id="GO:0003677">
    <property type="term" value="F:DNA binding"/>
    <property type="evidence" value="ECO:0007669"/>
    <property type="project" value="UniProtKB-KW"/>
</dbReference>
<keyword evidence="5" id="KW-0238">DNA-binding</keyword>
<accession>A0AAU6SAX8</accession>
<organism evidence="9">
    <name type="scientific">Microbacterium sp. LWS13-1.2</name>
    <dbReference type="NCBI Taxonomy" id="3135264"/>
    <lineage>
        <taxon>Bacteria</taxon>
        <taxon>Bacillati</taxon>
        <taxon>Actinomycetota</taxon>
        <taxon>Actinomycetes</taxon>
        <taxon>Micrococcales</taxon>
        <taxon>Microbacteriaceae</taxon>
        <taxon>Microbacterium</taxon>
    </lineage>
</organism>
<dbReference type="PROSITE" id="PS50043">
    <property type="entry name" value="HTH_LUXR_2"/>
    <property type="match status" value="1"/>
</dbReference>
<keyword evidence="1 6" id="KW-0597">Phosphoprotein</keyword>
<dbReference type="CDD" id="cd17535">
    <property type="entry name" value="REC_NarL-like"/>
    <property type="match status" value="1"/>
</dbReference>
<protein>
    <submittedName>
        <fullName evidence="9">GAF domain-containing protein</fullName>
    </submittedName>
</protein>
<dbReference type="RefSeq" id="WP_349428519.1">
    <property type="nucleotide sequence ID" value="NZ_CP151632.1"/>
</dbReference>
<keyword evidence="4" id="KW-0902">Two-component regulatory system</keyword>
<evidence type="ECO:0000256" key="2">
    <source>
        <dbReference type="ARBA" id="ARBA00022679"/>
    </source>
</evidence>
<evidence type="ECO:0000259" key="7">
    <source>
        <dbReference type="PROSITE" id="PS50043"/>
    </source>
</evidence>
<keyword evidence="2" id="KW-0808">Transferase</keyword>
<evidence type="ECO:0000256" key="4">
    <source>
        <dbReference type="ARBA" id="ARBA00023012"/>
    </source>
</evidence>
<evidence type="ECO:0000256" key="5">
    <source>
        <dbReference type="ARBA" id="ARBA00023125"/>
    </source>
</evidence>
<dbReference type="SMART" id="SM00065">
    <property type="entry name" value="GAF"/>
    <property type="match status" value="1"/>
</dbReference>